<protein>
    <submittedName>
        <fullName evidence="1">Uncharacterized protein</fullName>
    </submittedName>
</protein>
<keyword evidence="2" id="KW-1185">Reference proteome</keyword>
<comment type="caution">
    <text evidence="1">The sequence shown here is derived from an EMBL/GenBank/DDBJ whole genome shotgun (WGS) entry which is preliminary data.</text>
</comment>
<dbReference type="EMBL" id="BFEA01000015">
    <property type="protein sequence ID" value="GBG60907.1"/>
    <property type="molecule type" value="Genomic_DNA"/>
</dbReference>
<dbReference type="Proteomes" id="UP000265515">
    <property type="component" value="Unassembled WGS sequence"/>
</dbReference>
<sequence length="98" mass="10881">MTRQMWWPLCDDLVDGDTCQQRNNLISMTWQAAVVTLQLRGRQQGLHCAYVAGGGGYVALMRQASGVTLRLRGRRRGLRCGYPAAGDGGYFAVTWQLC</sequence>
<name>A0A388JT19_CHABU</name>
<evidence type="ECO:0000313" key="1">
    <source>
        <dbReference type="EMBL" id="GBG60907.1"/>
    </source>
</evidence>
<gene>
    <name evidence="1" type="ORF">CBR_g16027</name>
</gene>
<dbReference type="Gramene" id="GBG60907">
    <property type="protein sequence ID" value="GBG60907"/>
    <property type="gene ID" value="CBR_g16027"/>
</dbReference>
<dbReference type="AlphaFoldDB" id="A0A388JT19"/>
<proteinExistence type="predicted"/>
<accession>A0A388JT19</accession>
<reference evidence="1 2" key="1">
    <citation type="journal article" date="2018" name="Cell">
        <title>The Chara Genome: Secondary Complexity and Implications for Plant Terrestrialization.</title>
        <authorList>
            <person name="Nishiyama T."/>
            <person name="Sakayama H."/>
            <person name="Vries J.D."/>
            <person name="Buschmann H."/>
            <person name="Saint-Marcoux D."/>
            <person name="Ullrich K.K."/>
            <person name="Haas F.B."/>
            <person name="Vanderstraeten L."/>
            <person name="Becker D."/>
            <person name="Lang D."/>
            <person name="Vosolsobe S."/>
            <person name="Rombauts S."/>
            <person name="Wilhelmsson P.K.I."/>
            <person name="Janitza P."/>
            <person name="Kern R."/>
            <person name="Heyl A."/>
            <person name="Rumpler F."/>
            <person name="Villalobos L.I.A.C."/>
            <person name="Clay J.M."/>
            <person name="Skokan R."/>
            <person name="Toyoda A."/>
            <person name="Suzuki Y."/>
            <person name="Kagoshima H."/>
            <person name="Schijlen E."/>
            <person name="Tajeshwar N."/>
            <person name="Catarino B."/>
            <person name="Hetherington A.J."/>
            <person name="Saltykova A."/>
            <person name="Bonnot C."/>
            <person name="Breuninger H."/>
            <person name="Symeonidi A."/>
            <person name="Radhakrishnan G.V."/>
            <person name="Van Nieuwerburgh F."/>
            <person name="Deforce D."/>
            <person name="Chang C."/>
            <person name="Karol K.G."/>
            <person name="Hedrich R."/>
            <person name="Ulvskov P."/>
            <person name="Glockner G."/>
            <person name="Delwiche C.F."/>
            <person name="Petrasek J."/>
            <person name="Van de Peer Y."/>
            <person name="Friml J."/>
            <person name="Beilby M."/>
            <person name="Dolan L."/>
            <person name="Kohara Y."/>
            <person name="Sugano S."/>
            <person name="Fujiyama A."/>
            <person name="Delaux P.-M."/>
            <person name="Quint M."/>
            <person name="TheiBen G."/>
            <person name="Hagemann M."/>
            <person name="Harholt J."/>
            <person name="Dunand C."/>
            <person name="Zachgo S."/>
            <person name="Langdale J."/>
            <person name="Maumus F."/>
            <person name="Straeten D.V.D."/>
            <person name="Gould S.B."/>
            <person name="Rensing S.A."/>
        </authorList>
    </citation>
    <scope>NUCLEOTIDE SEQUENCE [LARGE SCALE GENOMIC DNA]</scope>
    <source>
        <strain evidence="1 2">S276</strain>
    </source>
</reference>
<organism evidence="1 2">
    <name type="scientific">Chara braunii</name>
    <name type="common">Braun's stonewort</name>
    <dbReference type="NCBI Taxonomy" id="69332"/>
    <lineage>
        <taxon>Eukaryota</taxon>
        <taxon>Viridiplantae</taxon>
        <taxon>Streptophyta</taxon>
        <taxon>Charophyceae</taxon>
        <taxon>Charales</taxon>
        <taxon>Characeae</taxon>
        <taxon>Chara</taxon>
    </lineage>
</organism>
<evidence type="ECO:0000313" key="2">
    <source>
        <dbReference type="Proteomes" id="UP000265515"/>
    </source>
</evidence>